<dbReference type="InterPro" id="IPR019845">
    <property type="entry name" value="Squalene/phytoene_synthase_CS"/>
</dbReference>
<evidence type="ECO:0000256" key="2">
    <source>
        <dbReference type="ARBA" id="ARBA00005172"/>
    </source>
</evidence>
<evidence type="ECO:0000256" key="4">
    <source>
        <dbReference type="ARBA" id="ARBA00012396"/>
    </source>
</evidence>
<dbReference type="InterPro" id="IPR008949">
    <property type="entry name" value="Isoprenoid_synthase_dom_sf"/>
</dbReference>
<proteinExistence type="inferred from homology"/>
<comment type="similarity">
    <text evidence="3">Belongs to the phytoene/squalene synthase family.</text>
</comment>
<accession>A0AAV1RUE7</accession>
<dbReference type="InterPro" id="IPR002060">
    <property type="entry name" value="Squ/phyt_synthse"/>
</dbReference>
<dbReference type="SUPFAM" id="SSF48576">
    <property type="entry name" value="Terpenoid synthases"/>
    <property type="match status" value="1"/>
</dbReference>
<evidence type="ECO:0000256" key="1">
    <source>
        <dbReference type="ARBA" id="ARBA00001805"/>
    </source>
</evidence>
<dbReference type="AlphaFoldDB" id="A0AAV1RUE7"/>
<evidence type="ECO:0000313" key="9">
    <source>
        <dbReference type="EMBL" id="CAK7339137.1"/>
    </source>
</evidence>
<evidence type="ECO:0000256" key="5">
    <source>
        <dbReference type="ARBA" id="ARBA00022679"/>
    </source>
</evidence>
<keyword evidence="6" id="KW-0125">Carotenoid biosynthesis</keyword>
<name>A0AAV1RUE7_9ROSI</name>
<dbReference type="GO" id="GO:0046905">
    <property type="term" value="F:15-cis-phytoene synthase activity"/>
    <property type="evidence" value="ECO:0007669"/>
    <property type="project" value="UniProtKB-EC"/>
</dbReference>
<dbReference type="EMBL" id="CAWUPB010001157">
    <property type="protein sequence ID" value="CAK7339137.1"/>
    <property type="molecule type" value="Genomic_DNA"/>
</dbReference>
<sequence>MGSTFLVSTNPCYGSNNGKLLHPKSLVTRTSAEVNRAYYGSSRLAFLPLLKEVIPHTDLHVHKIVERQSLAEEHPFRRRKFDPLFLKEAYEGCRKICAEFAGTYYLGTLLMTEERKKAIWAIYAWGSRTDELVDGPKAAYMSPNALDCWEERLQDIFDGRPYDKLDAALTDTVSKFSLDIKPFKDMIEGMRMDSRKFRYTNFQELYLYCYYVAGTVGLMSVPVMGIAPESSVSSQRVYDAAFYLGIANQLTNILRDVKEDALMGRIYLPQDELEQFGLCDEAIFAEKVTENWRDFMKEQIARARFYYKLAEEGVSHLDKDSRWPVWSALLLYQRILDAIEKNDYDNLTKRAKVGKIEKLVMLSQAYKKAQAAPM</sequence>
<evidence type="ECO:0000256" key="3">
    <source>
        <dbReference type="ARBA" id="ARBA00006251"/>
    </source>
</evidence>
<keyword evidence="5" id="KW-0808">Transferase</keyword>
<feature type="transmembrane region" description="Helical" evidence="8">
    <location>
        <begin position="205"/>
        <end position="227"/>
    </location>
</feature>
<keyword evidence="8" id="KW-1133">Transmembrane helix</keyword>
<organism evidence="9 10">
    <name type="scientific">Dovyalis caffra</name>
    <dbReference type="NCBI Taxonomy" id="77055"/>
    <lineage>
        <taxon>Eukaryota</taxon>
        <taxon>Viridiplantae</taxon>
        <taxon>Streptophyta</taxon>
        <taxon>Embryophyta</taxon>
        <taxon>Tracheophyta</taxon>
        <taxon>Spermatophyta</taxon>
        <taxon>Magnoliopsida</taxon>
        <taxon>eudicotyledons</taxon>
        <taxon>Gunneridae</taxon>
        <taxon>Pentapetalae</taxon>
        <taxon>rosids</taxon>
        <taxon>fabids</taxon>
        <taxon>Malpighiales</taxon>
        <taxon>Salicaceae</taxon>
        <taxon>Flacourtieae</taxon>
        <taxon>Dovyalis</taxon>
    </lineage>
</organism>
<comment type="caution">
    <text evidence="9">The sequence shown here is derived from an EMBL/GenBank/DDBJ whole genome shotgun (WGS) entry which is preliminary data.</text>
</comment>
<dbReference type="GO" id="GO:0016117">
    <property type="term" value="P:carotenoid biosynthetic process"/>
    <property type="evidence" value="ECO:0007669"/>
    <property type="project" value="UniProtKB-KW"/>
</dbReference>
<evidence type="ECO:0000256" key="7">
    <source>
        <dbReference type="ARBA" id="ARBA00023229"/>
    </source>
</evidence>
<dbReference type="Gene3D" id="1.10.600.10">
    <property type="entry name" value="Farnesyl Diphosphate Synthase"/>
    <property type="match status" value="1"/>
</dbReference>
<dbReference type="GO" id="GO:0009536">
    <property type="term" value="C:plastid"/>
    <property type="evidence" value="ECO:0007669"/>
    <property type="project" value="UniProtKB-ARBA"/>
</dbReference>
<dbReference type="PANTHER" id="PTHR31480">
    <property type="entry name" value="BIFUNCTIONAL LYCOPENE CYCLASE/PHYTOENE SYNTHASE"/>
    <property type="match status" value="1"/>
</dbReference>
<protein>
    <recommendedName>
        <fullName evidence="4">15-cis-phytoene synthase</fullName>
        <ecNumber evidence="4">2.5.1.32</ecNumber>
    </recommendedName>
</protein>
<dbReference type="PROSITE" id="PS01045">
    <property type="entry name" value="SQUALEN_PHYTOEN_SYN_2"/>
    <property type="match status" value="1"/>
</dbReference>
<keyword evidence="10" id="KW-1185">Reference proteome</keyword>
<keyword evidence="8" id="KW-0472">Membrane</keyword>
<gene>
    <name evidence="9" type="ORF">DCAF_LOCUS14187</name>
</gene>
<comment type="catalytic activity">
    <reaction evidence="1">
        <text>2 (2E,6E,10E)-geranylgeranyl diphosphate = 15-cis-phytoene + 2 diphosphate</text>
        <dbReference type="Rhea" id="RHEA:34475"/>
        <dbReference type="ChEBI" id="CHEBI:27787"/>
        <dbReference type="ChEBI" id="CHEBI:33019"/>
        <dbReference type="ChEBI" id="CHEBI:58756"/>
        <dbReference type="EC" id="2.5.1.32"/>
    </reaction>
</comment>
<dbReference type="CDD" id="cd00683">
    <property type="entry name" value="Trans_IPPS_HH"/>
    <property type="match status" value="1"/>
</dbReference>
<comment type="pathway">
    <text evidence="2">Carotenoid biosynthesis; phytoene biosynthesis; all-trans-phytoene from geranylgeranyl diphosphate: step 1/1.</text>
</comment>
<dbReference type="PROSITE" id="PS01044">
    <property type="entry name" value="SQUALEN_PHYTOEN_SYN_1"/>
    <property type="match status" value="1"/>
</dbReference>
<dbReference type="EC" id="2.5.1.32" evidence="4"/>
<keyword evidence="8" id="KW-0812">Transmembrane</keyword>
<evidence type="ECO:0000256" key="6">
    <source>
        <dbReference type="ARBA" id="ARBA00022746"/>
    </source>
</evidence>
<evidence type="ECO:0000313" key="10">
    <source>
        <dbReference type="Proteomes" id="UP001314170"/>
    </source>
</evidence>
<dbReference type="GO" id="GO:0051996">
    <property type="term" value="F:squalene synthase [NAD(P)H] activity"/>
    <property type="evidence" value="ECO:0007669"/>
    <property type="project" value="InterPro"/>
</dbReference>
<dbReference type="Pfam" id="PF00494">
    <property type="entry name" value="SQS_PSY"/>
    <property type="match status" value="1"/>
</dbReference>
<dbReference type="InterPro" id="IPR033904">
    <property type="entry name" value="Trans_IPPS_HH"/>
</dbReference>
<keyword evidence="7" id="KW-0414">Isoprene biosynthesis</keyword>
<reference evidence="9 10" key="1">
    <citation type="submission" date="2024-01" db="EMBL/GenBank/DDBJ databases">
        <authorList>
            <person name="Waweru B."/>
        </authorList>
    </citation>
    <scope>NUCLEOTIDE SEQUENCE [LARGE SCALE GENOMIC DNA]</scope>
</reference>
<evidence type="ECO:0000256" key="8">
    <source>
        <dbReference type="SAM" id="Phobius"/>
    </source>
</evidence>
<dbReference type="Proteomes" id="UP001314170">
    <property type="component" value="Unassembled WGS sequence"/>
</dbReference>
<dbReference type="FunFam" id="1.10.600.10:FF:000004">
    <property type="entry name" value="Phytoene synthase chloroplastic"/>
    <property type="match status" value="1"/>
</dbReference>